<evidence type="ECO:0000313" key="2">
    <source>
        <dbReference type="Proteomes" id="UP000708208"/>
    </source>
</evidence>
<reference evidence="1" key="1">
    <citation type="submission" date="2021-06" db="EMBL/GenBank/DDBJ databases">
        <authorList>
            <person name="Hodson N. C."/>
            <person name="Mongue J. A."/>
            <person name="Jaron S. K."/>
        </authorList>
    </citation>
    <scope>NUCLEOTIDE SEQUENCE</scope>
</reference>
<proteinExistence type="predicted"/>
<gene>
    <name evidence="1" type="ORF">AFUS01_LOCUS28651</name>
</gene>
<keyword evidence="2" id="KW-1185">Reference proteome</keyword>
<sequence length="72" mass="8218">MNNRSSSQISLERTRAPEYFQLGNCHMTTVTELPNPSLKFPILLTWTRVKKYGRSGGYVASPIIITLISRYL</sequence>
<comment type="caution">
    <text evidence="1">The sequence shown here is derived from an EMBL/GenBank/DDBJ whole genome shotgun (WGS) entry which is preliminary data.</text>
</comment>
<dbReference type="AlphaFoldDB" id="A0A8J2P7Y7"/>
<name>A0A8J2P7Y7_9HEXA</name>
<organism evidence="1 2">
    <name type="scientific">Allacma fusca</name>
    <dbReference type="NCBI Taxonomy" id="39272"/>
    <lineage>
        <taxon>Eukaryota</taxon>
        <taxon>Metazoa</taxon>
        <taxon>Ecdysozoa</taxon>
        <taxon>Arthropoda</taxon>
        <taxon>Hexapoda</taxon>
        <taxon>Collembola</taxon>
        <taxon>Symphypleona</taxon>
        <taxon>Sminthuridae</taxon>
        <taxon>Allacma</taxon>
    </lineage>
</organism>
<protein>
    <submittedName>
        <fullName evidence="1">Uncharacterized protein</fullName>
    </submittedName>
</protein>
<dbReference type="EMBL" id="CAJVCH010411904">
    <property type="protein sequence ID" value="CAG7818126.1"/>
    <property type="molecule type" value="Genomic_DNA"/>
</dbReference>
<evidence type="ECO:0000313" key="1">
    <source>
        <dbReference type="EMBL" id="CAG7818126.1"/>
    </source>
</evidence>
<dbReference type="Proteomes" id="UP000708208">
    <property type="component" value="Unassembled WGS sequence"/>
</dbReference>
<accession>A0A8J2P7Y7</accession>